<feature type="binding site" evidence="24">
    <location>
        <begin position="195"/>
        <end position="196"/>
    </location>
    <ligand>
        <name>ATP</name>
        <dbReference type="ChEBI" id="CHEBI:30616"/>
    </ligand>
</feature>
<keyword evidence="12 25" id="KW-0460">Magnesium</keyword>
<dbReference type="Gene3D" id="3.30.470.20">
    <property type="entry name" value="ATP-grasp fold, B domain"/>
    <property type="match status" value="1"/>
</dbReference>
<keyword evidence="10 24" id="KW-0547">Nucleotide-binding</keyword>
<dbReference type="GO" id="GO:0008360">
    <property type="term" value="P:regulation of cell shape"/>
    <property type="evidence" value="ECO:0007669"/>
    <property type="project" value="UniProtKB-KW"/>
</dbReference>
<keyword evidence="13 22" id="KW-0133">Cell shape</keyword>
<keyword evidence="8 22" id="KW-0436">Ligase</keyword>
<evidence type="ECO:0000256" key="11">
    <source>
        <dbReference type="ARBA" id="ARBA00022840"/>
    </source>
</evidence>
<dbReference type="InterPro" id="IPR000291">
    <property type="entry name" value="D-Ala_lig_Van_CS"/>
</dbReference>
<evidence type="ECO:0000256" key="8">
    <source>
        <dbReference type="ARBA" id="ARBA00022598"/>
    </source>
</evidence>
<comment type="caution">
    <text evidence="28">The sequence shown here is derived from an EMBL/GenBank/DDBJ whole genome shotgun (WGS) entry which is preliminary data.</text>
</comment>
<keyword evidence="29" id="KW-1185">Reference proteome</keyword>
<dbReference type="EC" id="6.3.2.4" evidence="6 22"/>
<dbReference type="OrthoDB" id="9813261at2"/>
<keyword evidence="16 22" id="KW-0961">Cell wall biogenesis/degradation</keyword>
<evidence type="ECO:0000256" key="22">
    <source>
        <dbReference type="HAMAP-Rule" id="MF_00047"/>
    </source>
</evidence>
<evidence type="ECO:0000256" key="7">
    <source>
        <dbReference type="ARBA" id="ARBA00022490"/>
    </source>
</evidence>
<dbReference type="SUPFAM" id="SSF56059">
    <property type="entry name" value="Glutathione synthetase ATP-binding domain-like"/>
    <property type="match status" value="1"/>
</dbReference>
<dbReference type="GO" id="GO:0008716">
    <property type="term" value="F:D-alanine-D-alanine ligase activity"/>
    <property type="evidence" value="ECO:0007669"/>
    <property type="project" value="UniProtKB-UniRule"/>
</dbReference>
<evidence type="ECO:0000256" key="26">
    <source>
        <dbReference type="PROSITE-ProRule" id="PRU00409"/>
    </source>
</evidence>
<comment type="pathway">
    <text evidence="18">Glycan biosynthesis.</text>
</comment>
<dbReference type="PROSITE" id="PS00844">
    <property type="entry name" value="DALA_DALA_LIGASE_2"/>
    <property type="match status" value="1"/>
</dbReference>
<evidence type="ECO:0000256" key="10">
    <source>
        <dbReference type="ARBA" id="ARBA00022741"/>
    </source>
</evidence>
<dbReference type="SUPFAM" id="SSF52440">
    <property type="entry name" value="PreATP-grasp domain"/>
    <property type="match status" value="1"/>
</dbReference>
<dbReference type="InterPro" id="IPR016185">
    <property type="entry name" value="PreATP-grasp_dom_sf"/>
</dbReference>
<evidence type="ECO:0000256" key="25">
    <source>
        <dbReference type="PIRSR" id="PIRSR039102-3"/>
    </source>
</evidence>
<dbReference type="InterPro" id="IPR011095">
    <property type="entry name" value="Dala_Dala_lig_C"/>
</dbReference>
<evidence type="ECO:0000256" key="2">
    <source>
        <dbReference type="ARBA" id="ARBA00003921"/>
    </source>
</evidence>
<dbReference type="Gene3D" id="3.30.1490.20">
    <property type="entry name" value="ATP-grasp fold, A domain"/>
    <property type="match status" value="1"/>
</dbReference>
<evidence type="ECO:0000256" key="17">
    <source>
        <dbReference type="ARBA" id="ARBA00047614"/>
    </source>
</evidence>
<feature type="active site" evidence="23">
    <location>
        <position position="195"/>
    </location>
</feature>
<dbReference type="STRING" id="1503.CLPU_1c02780"/>
<feature type="active site" evidence="23">
    <location>
        <position position="15"/>
    </location>
</feature>
<evidence type="ECO:0000256" key="15">
    <source>
        <dbReference type="ARBA" id="ARBA00023211"/>
    </source>
</evidence>
<dbReference type="InterPro" id="IPR011761">
    <property type="entry name" value="ATP-grasp"/>
</dbReference>
<feature type="binding site" evidence="24">
    <location>
        <begin position="225"/>
        <end position="233"/>
    </location>
    <ligand>
        <name>ATP</name>
        <dbReference type="ChEBI" id="CHEBI:30616"/>
    </ligand>
</feature>
<comment type="cofactor">
    <cofactor evidence="1">
        <name>Mn(2+)</name>
        <dbReference type="ChEBI" id="CHEBI:29035"/>
    </cofactor>
</comment>
<dbReference type="InterPro" id="IPR011127">
    <property type="entry name" value="Dala_Dala_lig_N"/>
</dbReference>
<gene>
    <name evidence="28" type="primary">ddlA</name>
    <name evidence="22" type="synonym">ddl</name>
    <name evidence="28" type="ORF">CLPU_1c02780</name>
</gene>
<feature type="binding site" evidence="24">
    <location>
        <begin position="325"/>
        <end position="326"/>
    </location>
    <ligand>
        <name>ATP</name>
        <dbReference type="ChEBI" id="CHEBI:30616"/>
    </ligand>
</feature>
<dbReference type="PROSITE" id="PS00843">
    <property type="entry name" value="DALA_DALA_LIGASE_1"/>
    <property type="match status" value="1"/>
</dbReference>
<dbReference type="PANTHER" id="PTHR23132:SF25">
    <property type="entry name" value="D-ALANINE--D-ALANINE LIGASE A"/>
    <property type="match status" value="1"/>
</dbReference>
<evidence type="ECO:0000256" key="13">
    <source>
        <dbReference type="ARBA" id="ARBA00022960"/>
    </source>
</evidence>
<feature type="binding site" evidence="25">
    <location>
        <position position="328"/>
    </location>
    <ligand>
        <name>Mg(2+)</name>
        <dbReference type="ChEBI" id="CHEBI:18420"/>
        <label>2</label>
    </ligand>
</feature>
<keyword evidence="11 26" id="KW-0067">ATP-binding</keyword>
<evidence type="ECO:0000256" key="1">
    <source>
        <dbReference type="ARBA" id="ARBA00001936"/>
    </source>
</evidence>
<dbReference type="GO" id="GO:0005524">
    <property type="term" value="F:ATP binding"/>
    <property type="evidence" value="ECO:0007669"/>
    <property type="project" value="UniProtKB-UniRule"/>
</dbReference>
<dbReference type="NCBIfam" id="TIGR01205">
    <property type="entry name" value="D_ala_D_alaTIGR"/>
    <property type="match status" value="1"/>
</dbReference>
<feature type="binding site" evidence="25">
    <location>
        <position position="326"/>
    </location>
    <ligand>
        <name>Mg(2+)</name>
        <dbReference type="ChEBI" id="CHEBI:18420"/>
        <label>2</label>
    </ligand>
</feature>
<keyword evidence="15 25" id="KW-0464">Manganese</keyword>
<evidence type="ECO:0000313" key="29">
    <source>
        <dbReference type="Proteomes" id="UP000037267"/>
    </source>
</evidence>
<evidence type="ECO:0000313" key="28">
    <source>
        <dbReference type="EMBL" id="KNF10113.1"/>
    </source>
</evidence>
<comment type="subcellular location">
    <subcellularLocation>
        <location evidence="3 22">Cytoplasm</location>
    </subcellularLocation>
</comment>
<sequence length="389" mass="43843">MKKKIGVLFGGRSVEHEVSVITGMQVIENIDKSKYEVVPIFINKDGKWLTGEELLKFDNFKNNNLKNLKEIVVTSLYNDNKIYSHPENIGFLGKKFVEDLDAVFIALHGTNGEDGTIQGVFELINIPYVSAGVVGSAVGMDKILMKDVFKSHGLPIVGYTWFFRKKWNDDKEAVISQIEEKLNYPVFVKPANLGSSVGISKAKDRDGLIESIEVAIRYDRKIIVEQSIENPREINCAVMGYDDEVKASLCEEPIGWTDLLTYEDKYVNSNSKGTKGGGRNIPADIPEDKAKEIQETAKKSFMSIDCKGNARIDFLMDKDENIYVNEINTQPGSIAYYLWEPMGISFTKLIDELIEIATKVHKEKNQNMYSYDVDLFSRVQFGGSKAKKI</sequence>
<comment type="cofactor">
    <cofactor evidence="25">
        <name>Mg(2+)</name>
        <dbReference type="ChEBI" id="CHEBI:18420"/>
    </cofactor>
    <cofactor evidence="25">
        <name>Mn(2+)</name>
        <dbReference type="ChEBI" id="CHEBI:29035"/>
    </cofactor>
    <text evidence="25">Binds 2 magnesium or manganese ions per subunit.</text>
</comment>
<dbReference type="AlphaFoldDB" id="A0A0L0WF53"/>
<comment type="function">
    <text evidence="2 22">Cell wall formation.</text>
</comment>
<feature type="binding site" evidence="25">
    <location>
        <position position="326"/>
    </location>
    <ligand>
        <name>Mg(2+)</name>
        <dbReference type="ChEBI" id="CHEBI:18420"/>
        <label>1</label>
    </ligand>
</feature>
<dbReference type="UniPathway" id="UPA00219"/>
<dbReference type="NCBIfam" id="NF002528">
    <property type="entry name" value="PRK01966.1-4"/>
    <property type="match status" value="1"/>
</dbReference>
<dbReference type="GO" id="GO:0005829">
    <property type="term" value="C:cytosol"/>
    <property type="evidence" value="ECO:0007669"/>
    <property type="project" value="TreeGrafter"/>
</dbReference>
<feature type="domain" description="ATP-grasp" evidence="27">
    <location>
        <begin position="146"/>
        <end position="355"/>
    </location>
</feature>
<evidence type="ECO:0000256" key="21">
    <source>
        <dbReference type="ARBA" id="ARBA00077154"/>
    </source>
</evidence>
<dbReference type="PROSITE" id="PS50975">
    <property type="entry name" value="ATP_GRASP"/>
    <property type="match status" value="1"/>
</dbReference>
<evidence type="ECO:0000256" key="6">
    <source>
        <dbReference type="ARBA" id="ARBA00012216"/>
    </source>
</evidence>
<reference evidence="29" key="1">
    <citation type="submission" date="2015-07" db="EMBL/GenBank/DDBJ databases">
        <title>Draft genome sequence of the purine-degrading Gottschalkia purinilyticum DSM 1384 (formerly Clostridium purinilyticum).</title>
        <authorList>
            <person name="Poehlein A."/>
            <person name="Schiel-Bengelsdorf B."/>
            <person name="Bengelsdorf F.R."/>
            <person name="Daniel R."/>
            <person name="Duerre P."/>
        </authorList>
    </citation>
    <scope>NUCLEOTIDE SEQUENCE [LARGE SCALE GENOMIC DNA]</scope>
    <source>
        <strain evidence="29">DSM 1384</strain>
    </source>
</reference>
<protein>
    <recommendedName>
        <fullName evidence="19 22">D-alanine--D-alanine ligase</fullName>
        <ecNumber evidence="6 22">6.3.2.4</ecNumber>
    </recommendedName>
    <alternativeName>
        <fullName evidence="21 22">D-Ala-D-Ala ligase</fullName>
    </alternativeName>
    <alternativeName>
        <fullName evidence="20 22">D-alanylalanine synthetase</fullName>
    </alternativeName>
</protein>
<dbReference type="Pfam" id="PF07478">
    <property type="entry name" value="Dala_Dala_lig_C"/>
    <property type="match status" value="1"/>
</dbReference>
<evidence type="ECO:0000259" key="27">
    <source>
        <dbReference type="PROSITE" id="PS50975"/>
    </source>
</evidence>
<feature type="active site" evidence="23">
    <location>
        <position position="333"/>
    </location>
</feature>
<name>A0A0L0WF53_GOTPU</name>
<dbReference type="InterPro" id="IPR005905">
    <property type="entry name" value="D_ala_D_ala"/>
</dbReference>
<comment type="catalytic activity">
    <reaction evidence="17 22">
        <text>2 D-alanine + ATP = D-alanyl-D-alanine + ADP + phosphate + H(+)</text>
        <dbReference type="Rhea" id="RHEA:11224"/>
        <dbReference type="ChEBI" id="CHEBI:15378"/>
        <dbReference type="ChEBI" id="CHEBI:30616"/>
        <dbReference type="ChEBI" id="CHEBI:43474"/>
        <dbReference type="ChEBI" id="CHEBI:57416"/>
        <dbReference type="ChEBI" id="CHEBI:57822"/>
        <dbReference type="ChEBI" id="CHEBI:456216"/>
        <dbReference type="EC" id="6.3.2.4"/>
    </reaction>
</comment>
<evidence type="ECO:0000256" key="18">
    <source>
        <dbReference type="ARBA" id="ARBA00060592"/>
    </source>
</evidence>
<feature type="binding site" evidence="24">
    <location>
        <position position="142"/>
    </location>
    <ligand>
        <name>ATP</name>
        <dbReference type="ChEBI" id="CHEBI:30616"/>
    </ligand>
</feature>
<dbReference type="PATRIC" id="fig|1503.3.peg.1152"/>
<proteinExistence type="inferred from homology"/>
<feature type="binding site" evidence="25">
    <location>
        <position position="313"/>
    </location>
    <ligand>
        <name>Mg(2+)</name>
        <dbReference type="ChEBI" id="CHEBI:18420"/>
        <label>1</label>
    </ligand>
</feature>
<dbReference type="RefSeq" id="WP_050353838.1">
    <property type="nucleotide sequence ID" value="NZ_LGSS01000001.1"/>
</dbReference>
<evidence type="ECO:0000256" key="9">
    <source>
        <dbReference type="ARBA" id="ARBA00022723"/>
    </source>
</evidence>
<evidence type="ECO:0000256" key="24">
    <source>
        <dbReference type="PIRSR" id="PIRSR039102-2"/>
    </source>
</evidence>
<dbReference type="GO" id="GO:0071555">
    <property type="term" value="P:cell wall organization"/>
    <property type="evidence" value="ECO:0007669"/>
    <property type="project" value="UniProtKB-KW"/>
</dbReference>
<dbReference type="FunFam" id="3.30.1490.20:FF:000007">
    <property type="entry name" value="D-alanine--D-alanine ligase"/>
    <property type="match status" value="1"/>
</dbReference>
<evidence type="ECO:0000256" key="20">
    <source>
        <dbReference type="ARBA" id="ARBA00076288"/>
    </source>
</evidence>
<comment type="pathway">
    <text evidence="4 22">Cell wall biogenesis; peptidoglycan biosynthesis.</text>
</comment>
<evidence type="ECO:0000256" key="5">
    <source>
        <dbReference type="ARBA" id="ARBA00010871"/>
    </source>
</evidence>
<dbReference type="PIRSF" id="PIRSF039102">
    <property type="entry name" value="Ddl/VanB"/>
    <property type="match status" value="1"/>
</dbReference>
<evidence type="ECO:0000256" key="19">
    <source>
        <dbReference type="ARBA" id="ARBA00068427"/>
    </source>
</evidence>
<evidence type="ECO:0000256" key="23">
    <source>
        <dbReference type="PIRSR" id="PIRSR039102-1"/>
    </source>
</evidence>
<accession>A0A0L0WF53</accession>
<dbReference type="PANTHER" id="PTHR23132">
    <property type="entry name" value="D-ALANINE--D-ALANINE LIGASE"/>
    <property type="match status" value="1"/>
</dbReference>
<evidence type="ECO:0000256" key="4">
    <source>
        <dbReference type="ARBA" id="ARBA00004752"/>
    </source>
</evidence>
<keyword evidence="14 22" id="KW-0573">Peptidoglycan synthesis</keyword>
<evidence type="ECO:0000256" key="12">
    <source>
        <dbReference type="ARBA" id="ARBA00022842"/>
    </source>
</evidence>
<dbReference type="Gene3D" id="3.40.50.20">
    <property type="match status" value="1"/>
</dbReference>
<comment type="similarity">
    <text evidence="5 22">Belongs to the D-alanine--D-alanine ligase family.</text>
</comment>
<dbReference type="Pfam" id="PF01820">
    <property type="entry name" value="Dala_Dala_lig_N"/>
    <property type="match status" value="1"/>
</dbReference>
<organism evidence="28 29">
    <name type="scientific">Gottschalkia purinilytica</name>
    <name type="common">Clostridium purinilyticum</name>
    <dbReference type="NCBI Taxonomy" id="1503"/>
    <lineage>
        <taxon>Bacteria</taxon>
        <taxon>Bacillati</taxon>
        <taxon>Bacillota</taxon>
        <taxon>Tissierellia</taxon>
        <taxon>Tissierellales</taxon>
        <taxon>Gottschalkiaceae</taxon>
        <taxon>Gottschalkia</taxon>
    </lineage>
</organism>
<evidence type="ECO:0000256" key="14">
    <source>
        <dbReference type="ARBA" id="ARBA00022984"/>
    </source>
</evidence>
<dbReference type="EMBL" id="LGSS01000001">
    <property type="protein sequence ID" value="KNF10113.1"/>
    <property type="molecule type" value="Genomic_DNA"/>
</dbReference>
<dbReference type="HAMAP" id="MF_00047">
    <property type="entry name" value="Dala_Dala_lig"/>
    <property type="match status" value="1"/>
</dbReference>
<evidence type="ECO:0000256" key="16">
    <source>
        <dbReference type="ARBA" id="ARBA00023316"/>
    </source>
</evidence>
<keyword evidence="9 25" id="KW-0479">Metal-binding</keyword>
<evidence type="ECO:0000256" key="3">
    <source>
        <dbReference type="ARBA" id="ARBA00004496"/>
    </source>
</evidence>
<dbReference type="Proteomes" id="UP000037267">
    <property type="component" value="Unassembled WGS sequence"/>
</dbReference>
<keyword evidence="7 22" id="KW-0963">Cytoplasm</keyword>
<dbReference type="GO" id="GO:0009252">
    <property type="term" value="P:peptidoglycan biosynthetic process"/>
    <property type="evidence" value="ECO:0007669"/>
    <property type="project" value="UniProtKB-UniRule"/>
</dbReference>
<dbReference type="InterPro" id="IPR013815">
    <property type="entry name" value="ATP_grasp_subdomain_1"/>
</dbReference>
<feature type="binding site" evidence="24">
    <location>
        <begin position="187"/>
        <end position="189"/>
    </location>
    <ligand>
        <name>ATP</name>
        <dbReference type="ChEBI" id="CHEBI:30616"/>
    </ligand>
</feature>
<dbReference type="GO" id="GO:0046872">
    <property type="term" value="F:metal ion binding"/>
    <property type="evidence" value="ECO:0007669"/>
    <property type="project" value="UniProtKB-KW"/>
</dbReference>